<feature type="compositionally biased region" description="Pro residues" evidence="2">
    <location>
        <begin position="238"/>
        <end position="247"/>
    </location>
</feature>
<evidence type="ECO:0000313" key="6">
    <source>
        <dbReference type="Proteomes" id="UP000580250"/>
    </source>
</evidence>
<dbReference type="PANTHER" id="PTHR24637:SF334">
    <property type="entry name" value="NEMATODE CUTICLE COLLAGEN N-TERMINAL DOMAIN-CONTAINING PROTEIN"/>
    <property type="match status" value="1"/>
</dbReference>
<organism evidence="5 6">
    <name type="scientific">Meloidogyne enterolobii</name>
    <name type="common">Root-knot nematode worm</name>
    <name type="synonym">Meloidogyne mayaguensis</name>
    <dbReference type="NCBI Taxonomy" id="390850"/>
    <lineage>
        <taxon>Eukaryota</taxon>
        <taxon>Metazoa</taxon>
        <taxon>Ecdysozoa</taxon>
        <taxon>Nematoda</taxon>
        <taxon>Chromadorea</taxon>
        <taxon>Rhabditida</taxon>
        <taxon>Tylenchina</taxon>
        <taxon>Tylenchomorpha</taxon>
        <taxon>Tylenchoidea</taxon>
        <taxon>Meloidogynidae</taxon>
        <taxon>Meloidogyninae</taxon>
        <taxon>Meloidogyne</taxon>
    </lineage>
</organism>
<name>A0A6V7VFV2_MELEN</name>
<proteinExistence type="predicted"/>
<dbReference type="Gene3D" id="1.20.5.320">
    <property type="entry name" value="6-Phosphogluconate Dehydrogenase, domain 3"/>
    <property type="match status" value="1"/>
</dbReference>
<evidence type="ECO:0000313" key="5">
    <source>
        <dbReference type="EMBL" id="CAD2173071.1"/>
    </source>
</evidence>
<keyword evidence="1" id="KW-0677">Repeat</keyword>
<gene>
    <name evidence="5" type="ORF">MENT_LOCUS24657</name>
</gene>
<feature type="compositionally biased region" description="Low complexity" evidence="2">
    <location>
        <begin position="191"/>
        <end position="204"/>
    </location>
</feature>
<keyword evidence="3" id="KW-0812">Transmembrane</keyword>
<dbReference type="Proteomes" id="UP000580250">
    <property type="component" value="Unassembled WGS sequence"/>
</dbReference>
<evidence type="ECO:0000256" key="2">
    <source>
        <dbReference type="SAM" id="MobiDB-lite"/>
    </source>
</evidence>
<dbReference type="EMBL" id="CAJEWN010000211">
    <property type="protein sequence ID" value="CAD2173071.1"/>
    <property type="molecule type" value="Genomic_DNA"/>
</dbReference>
<dbReference type="PANTHER" id="PTHR24637">
    <property type="entry name" value="COLLAGEN"/>
    <property type="match status" value="1"/>
</dbReference>
<evidence type="ECO:0000256" key="3">
    <source>
        <dbReference type="SAM" id="Phobius"/>
    </source>
</evidence>
<dbReference type="GO" id="GO:0042302">
    <property type="term" value="F:structural constituent of cuticle"/>
    <property type="evidence" value="ECO:0007669"/>
    <property type="project" value="InterPro"/>
</dbReference>
<protein>
    <recommendedName>
        <fullName evidence="4">Nematode cuticle collagen N-terminal domain-containing protein</fullName>
    </recommendedName>
</protein>
<reference evidence="5 6" key="1">
    <citation type="submission" date="2020-08" db="EMBL/GenBank/DDBJ databases">
        <authorList>
            <person name="Koutsovoulos G."/>
            <person name="Danchin GJ E."/>
        </authorList>
    </citation>
    <scope>NUCLEOTIDE SEQUENCE [LARGE SCALE GENOMIC DNA]</scope>
</reference>
<feature type="region of interest" description="Disordered" evidence="2">
    <location>
        <begin position="147"/>
        <end position="318"/>
    </location>
</feature>
<keyword evidence="3" id="KW-0472">Membrane</keyword>
<feature type="transmembrane region" description="Helical" evidence="3">
    <location>
        <begin position="12"/>
        <end position="34"/>
    </location>
</feature>
<dbReference type="Pfam" id="PF01484">
    <property type="entry name" value="Col_cuticle_N"/>
    <property type="match status" value="1"/>
</dbReference>
<evidence type="ECO:0000256" key="1">
    <source>
        <dbReference type="ARBA" id="ARBA00022737"/>
    </source>
</evidence>
<feature type="region of interest" description="Disordered" evidence="2">
    <location>
        <begin position="99"/>
        <end position="133"/>
    </location>
</feature>
<accession>A0A6V7VFV2</accession>
<dbReference type="OrthoDB" id="5983381at2759"/>
<sequence>MATTNILPKEIRYSAFLASATSGIVLVISLFAMIQIQQEISGFWEEVDAGVRQFRESIEENWNDLRRVRREVYEPSAPESKPPGISTNTNAACNCATGSSNKCPPGIPGPKGVRGKPGNDGKDGLNGVPGKDASDVQLAPEYERCYYCPSGQQGTVGPTGKSGPRGMKGVNGKPGVAGRDGQPGSPGDNGPPGAQGVVGQPGPVGEKGRDFHQQIGRPGSKGPKGPPGPQGPIGNPGMPAPPGPPGETPGERGNPGPPGEVGKPGPTGFEGNNGKPGRPDAHYCSCPPPSFTSRTKSNGSVNRGPYNYYFGMSRRTRV</sequence>
<dbReference type="AlphaFoldDB" id="A0A6V7VFV2"/>
<comment type="caution">
    <text evidence="5">The sequence shown here is derived from an EMBL/GenBank/DDBJ whole genome shotgun (WGS) entry which is preliminary data.</text>
</comment>
<feature type="domain" description="Nematode cuticle collagen N-terminal" evidence="4">
    <location>
        <begin position="13"/>
        <end position="65"/>
    </location>
</feature>
<feature type="compositionally biased region" description="Polar residues" evidence="2">
    <location>
        <begin position="291"/>
        <end position="301"/>
    </location>
</feature>
<dbReference type="InterPro" id="IPR002486">
    <property type="entry name" value="Col_cuticle_N"/>
</dbReference>
<dbReference type="SMART" id="SM01088">
    <property type="entry name" value="Col_cuticle_N"/>
    <property type="match status" value="1"/>
</dbReference>
<evidence type="ECO:0000259" key="4">
    <source>
        <dbReference type="SMART" id="SM01088"/>
    </source>
</evidence>
<keyword evidence="3" id="KW-1133">Transmembrane helix</keyword>